<feature type="domain" description="Glycosyltransferase 2-like" evidence="7">
    <location>
        <begin position="7"/>
        <end position="115"/>
    </location>
</feature>
<evidence type="ECO:0000259" key="7">
    <source>
        <dbReference type="Pfam" id="PF00535"/>
    </source>
</evidence>
<dbReference type="GO" id="GO:0019350">
    <property type="term" value="P:teichoic acid biosynthetic process"/>
    <property type="evidence" value="ECO:0007669"/>
    <property type="project" value="UniProtKB-KW"/>
</dbReference>
<dbReference type="SUPFAM" id="SSF53756">
    <property type="entry name" value="UDP-Glycosyltransferase/glycogen phosphorylase"/>
    <property type="match status" value="1"/>
</dbReference>
<comment type="similarity">
    <text evidence="2">Belongs to the CDP-glycerol glycerophosphotransferase family.</text>
</comment>
<evidence type="ECO:0000256" key="6">
    <source>
        <dbReference type="ARBA" id="ARBA00023136"/>
    </source>
</evidence>
<dbReference type="SUPFAM" id="SSF53448">
    <property type="entry name" value="Nucleotide-diphospho-sugar transferases"/>
    <property type="match status" value="1"/>
</dbReference>
<keyword evidence="6" id="KW-0472">Membrane</keyword>
<proteinExistence type="inferred from homology"/>
<reference evidence="8 9" key="1">
    <citation type="submission" date="2019-01" db="EMBL/GenBank/DDBJ databases">
        <title>Genome sequences of Streptomyces and Rhizobium isolates collected from root and soil.</title>
        <authorList>
            <person name="Chhettri S."/>
            <person name="Sevigny J.L."/>
            <person name="Sen A."/>
            <person name="Ennis N."/>
            <person name="Tisa L."/>
        </authorList>
    </citation>
    <scope>NUCLEOTIDE SEQUENCE [LARGE SCALE GENOMIC DNA]</scope>
    <source>
        <strain evidence="8 9">San01</strain>
    </source>
</reference>
<protein>
    <submittedName>
        <fullName evidence="8">CDP-glycerol:glycerophosphate glycerophosphotransferase</fullName>
    </submittedName>
</protein>
<dbReference type="AlphaFoldDB" id="A0A3S2W0J3"/>
<dbReference type="Proteomes" id="UP000283128">
    <property type="component" value="Unassembled WGS sequence"/>
</dbReference>
<evidence type="ECO:0000256" key="4">
    <source>
        <dbReference type="ARBA" id="ARBA00022679"/>
    </source>
</evidence>
<dbReference type="InterPro" id="IPR007554">
    <property type="entry name" value="Glycerophosphate_synth"/>
</dbReference>
<dbReference type="GO" id="GO:0047355">
    <property type="term" value="F:CDP-glycerol glycerophosphotransferase activity"/>
    <property type="evidence" value="ECO:0007669"/>
    <property type="project" value="InterPro"/>
</dbReference>
<dbReference type="PANTHER" id="PTHR37316">
    <property type="entry name" value="TEICHOIC ACID GLYCEROL-PHOSPHATE PRIMASE"/>
    <property type="match status" value="1"/>
</dbReference>
<dbReference type="Pfam" id="PF04464">
    <property type="entry name" value="Glyphos_transf"/>
    <property type="match status" value="1"/>
</dbReference>
<dbReference type="CDD" id="cd00761">
    <property type="entry name" value="Glyco_tranf_GTA_type"/>
    <property type="match status" value="1"/>
</dbReference>
<evidence type="ECO:0000256" key="1">
    <source>
        <dbReference type="ARBA" id="ARBA00004202"/>
    </source>
</evidence>
<dbReference type="GO" id="GO:0005886">
    <property type="term" value="C:plasma membrane"/>
    <property type="evidence" value="ECO:0007669"/>
    <property type="project" value="UniProtKB-SubCell"/>
</dbReference>
<comment type="caution">
    <text evidence="8">The sequence shown here is derived from an EMBL/GenBank/DDBJ whole genome shotgun (WGS) entry which is preliminary data.</text>
</comment>
<keyword evidence="9" id="KW-1185">Reference proteome</keyword>
<keyword evidence="5" id="KW-0777">Teichoic acid biosynthesis</keyword>
<evidence type="ECO:0000313" key="8">
    <source>
        <dbReference type="EMBL" id="RVU22257.1"/>
    </source>
</evidence>
<evidence type="ECO:0000256" key="3">
    <source>
        <dbReference type="ARBA" id="ARBA00022475"/>
    </source>
</evidence>
<evidence type="ECO:0000256" key="2">
    <source>
        <dbReference type="ARBA" id="ARBA00010488"/>
    </source>
</evidence>
<accession>A0A3S2W0J3</accession>
<dbReference type="OrthoDB" id="3183633at2"/>
<gene>
    <name evidence="8" type="ORF">EOT10_22685</name>
</gene>
<dbReference type="RefSeq" id="WP_127830127.1">
    <property type="nucleotide sequence ID" value="NZ_RZYA01000011.1"/>
</dbReference>
<dbReference type="EMBL" id="RZYA01000011">
    <property type="protein sequence ID" value="RVU22257.1"/>
    <property type="molecule type" value="Genomic_DNA"/>
</dbReference>
<evidence type="ECO:0000256" key="5">
    <source>
        <dbReference type="ARBA" id="ARBA00022944"/>
    </source>
</evidence>
<dbReference type="InterPro" id="IPR051612">
    <property type="entry name" value="Teichoic_Acid_Biosynth"/>
</dbReference>
<dbReference type="InterPro" id="IPR043149">
    <property type="entry name" value="TagF_N"/>
</dbReference>
<dbReference type="InterPro" id="IPR029044">
    <property type="entry name" value="Nucleotide-diphossugar_trans"/>
</dbReference>
<dbReference type="InterPro" id="IPR043148">
    <property type="entry name" value="TagF_C"/>
</dbReference>
<dbReference type="Gene3D" id="3.90.550.10">
    <property type="entry name" value="Spore Coat Polysaccharide Biosynthesis Protein SpsA, Chain A"/>
    <property type="match status" value="1"/>
</dbReference>
<organism evidence="8 9">
    <name type="scientific">Streptomyces antnestii</name>
    <dbReference type="NCBI Taxonomy" id="2494256"/>
    <lineage>
        <taxon>Bacteria</taxon>
        <taxon>Bacillati</taxon>
        <taxon>Actinomycetota</taxon>
        <taxon>Actinomycetes</taxon>
        <taxon>Kitasatosporales</taxon>
        <taxon>Streptomycetaceae</taxon>
        <taxon>Streptomyces</taxon>
    </lineage>
</organism>
<name>A0A3S2W0J3_9ACTN</name>
<dbReference type="Gene3D" id="3.40.50.12580">
    <property type="match status" value="1"/>
</dbReference>
<dbReference type="Pfam" id="PF00535">
    <property type="entry name" value="Glycos_transf_2"/>
    <property type="match status" value="1"/>
</dbReference>
<comment type="subcellular location">
    <subcellularLocation>
        <location evidence="1">Cell membrane</location>
        <topology evidence="1">Peripheral membrane protein</topology>
    </subcellularLocation>
</comment>
<keyword evidence="4 8" id="KW-0808">Transferase</keyword>
<dbReference type="PANTHER" id="PTHR37316:SF3">
    <property type="entry name" value="TEICHOIC ACID GLYCEROL-PHOSPHATE TRANSFERASE"/>
    <property type="match status" value="1"/>
</dbReference>
<sequence length="760" mass="83786">MTNPDVSFVVTAHNAQGRLRAGVGSLLGRAAAMESEVIVVDNGSADLTGAIADELAAEHPSVRALRLRETQLPGVAREAGAQLARGRYLLFLDGGDELVPGSLDALGARLAEAGEDGERREPDVLLFDHARVDWRGDSTPGGDSARLARAGRVFAPLASRPWLLRTSRVLANRLIRRDFHLARRDLFEREGPDEALAAHGSLLAAADIGALDRVCVLRHEPPGSRRSPVSAERYFELFDDYERLMALAGEPAVQNTLFDLMIRHYMAVVAGEDLPRSERARFFHRAAADFARHRPAGYRRPEGLTGIRHALLERDTYAGYPALQQANRGRRRLIGAAGAAKRGAGRRAEGLFYQARSRAPLDPNLAVFSAYWDRGVTCNPAAISASLAELAPHIRQVWTVRRAGRALVPPGTTVVSTDERRYWDVMARATYFVNNVNFPDSLVKRPGQIHVQTHHGTPLKRMGVDQLAHPATSRGVDYDALLARCARWDYSVSANRHSSEVWERAYPVGFTSLDHGSPRNDVYYRATADDVLRARARLGLEPGTTALLYAPTHRDHEAGWTPRIDLERFARTLGPGFKVLVRGHYFYDRGASPLSALHRAGSIIDVSDHDSVEELALASDALVTDYSSLMFDYANLDRPILVFADDWETYATTRGVYFDITEEAPGVVARTQDELQEALVSGEWQGAEAARRRAAFRERFCEFDDGRAAERVVRRVFLGETRLPPVVPVALRTPAPTPAEAELTAVRIPAARQSSSHASH</sequence>
<keyword evidence="3" id="KW-1003">Cell membrane</keyword>
<dbReference type="InterPro" id="IPR001173">
    <property type="entry name" value="Glyco_trans_2-like"/>
</dbReference>
<evidence type="ECO:0000313" key="9">
    <source>
        <dbReference type="Proteomes" id="UP000283128"/>
    </source>
</evidence>
<dbReference type="Gene3D" id="3.40.50.11820">
    <property type="match status" value="1"/>
</dbReference>